<sequence>MIFQNVGDSSLAEFMIEMNFFSKQRAVKTDKTMRV</sequence>
<gene>
    <name evidence="1" type="ORF">ND2E_2718</name>
</gene>
<proteinExistence type="predicted"/>
<comment type="caution">
    <text evidence="1">The sequence shown here is derived from an EMBL/GenBank/DDBJ whole genome shotgun (WGS) entry which is preliminary data.</text>
</comment>
<reference evidence="1 2" key="1">
    <citation type="submission" date="2014-08" db="EMBL/GenBank/DDBJ databases">
        <title>Genomic and Phenotypic Diversity of Colwellia psychrerythraea strains from Disparate Marine Basins.</title>
        <authorList>
            <person name="Techtmann S.M."/>
            <person name="Stelling S.C."/>
            <person name="Utturkar S.M."/>
            <person name="Alshibli N."/>
            <person name="Harris A."/>
            <person name="Brown S.D."/>
            <person name="Hazen T.C."/>
        </authorList>
    </citation>
    <scope>NUCLEOTIDE SEQUENCE [LARGE SCALE GENOMIC DNA]</scope>
    <source>
        <strain evidence="1 2">ND2E</strain>
    </source>
</reference>
<dbReference type="AlphaFoldDB" id="A0A099KTR2"/>
<evidence type="ECO:0000313" key="2">
    <source>
        <dbReference type="Proteomes" id="UP000029843"/>
    </source>
</evidence>
<organism evidence="1 2">
    <name type="scientific">Colwellia psychrerythraea</name>
    <name type="common">Vibrio psychroerythus</name>
    <dbReference type="NCBI Taxonomy" id="28229"/>
    <lineage>
        <taxon>Bacteria</taxon>
        <taxon>Pseudomonadati</taxon>
        <taxon>Pseudomonadota</taxon>
        <taxon>Gammaproteobacteria</taxon>
        <taxon>Alteromonadales</taxon>
        <taxon>Colwelliaceae</taxon>
        <taxon>Colwellia</taxon>
    </lineage>
</organism>
<accession>A0A099KTR2</accession>
<dbReference type="EMBL" id="JQED01000015">
    <property type="protein sequence ID" value="KGJ93252.1"/>
    <property type="molecule type" value="Genomic_DNA"/>
</dbReference>
<name>A0A099KTR2_COLPS</name>
<protein>
    <submittedName>
        <fullName evidence="1">Uncharacterized protein</fullName>
    </submittedName>
</protein>
<evidence type="ECO:0000313" key="1">
    <source>
        <dbReference type="EMBL" id="KGJ93252.1"/>
    </source>
</evidence>
<dbReference type="Proteomes" id="UP000029843">
    <property type="component" value="Unassembled WGS sequence"/>
</dbReference>